<dbReference type="PROSITE" id="PS50158">
    <property type="entry name" value="ZF_CCHC"/>
    <property type="match status" value="1"/>
</dbReference>
<feature type="region of interest" description="Disordered" evidence="25">
    <location>
        <begin position="238"/>
        <end position="271"/>
    </location>
</feature>
<dbReference type="InterPro" id="IPR001584">
    <property type="entry name" value="Integrase_cat-core"/>
</dbReference>
<dbReference type="GO" id="GO:0006397">
    <property type="term" value="P:mRNA processing"/>
    <property type="evidence" value="ECO:0007669"/>
    <property type="project" value="UniProtKB-KW"/>
</dbReference>
<evidence type="ECO:0000256" key="15">
    <source>
        <dbReference type="ARBA" id="ARBA00022884"/>
    </source>
</evidence>
<keyword evidence="5" id="KW-0645">Protease</keyword>
<dbReference type="Pfam" id="PF13976">
    <property type="entry name" value="gag_pre-integrs"/>
    <property type="match status" value="1"/>
</dbReference>
<evidence type="ECO:0000259" key="27">
    <source>
        <dbReference type="PROSITE" id="PS50994"/>
    </source>
</evidence>
<evidence type="ECO:0000256" key="18">
    <source>
        <dbReference type="ARBA" id="ARBA00022932"/>
    </source>
</evidence>
<dbReference type="EMBL" id="AVOT02000381">
    <property type="protein sequence ID" value="MBW0462587.1"/>
    <property type="molecule type" value="Genomic_DNA"/>
</dbReference>
<dbReference type="InterPro" id="IPR001878">
    <property type="entry name" value="Znf_CCHC"/>
</dbReference>
<keyword evidence="4" id="KW-0507">mRNA processing</keyword>
<dbReference type="GO" id="GO:0005634">
    <property type="term" value="C:nucleus"/>
    <property type="evidence" value="ECO:0007669"/>
    <property type="project" value="UniProtKB-ARBA"/>
</dbReference>
<evidence type="ECO:0000256" key="24">
    <source>
        <dbReference type="PROSITE-ProRule" id="PRU00047"/>
    </source>
</evidence>
<evidence type="ECO:0000256" key="12">
    <source>
        <dbReference type="ARBA" id="ARBA00022801"/>
    </source>
</evidence>
<comment type="function">
    <text evidence="1">The aspartyl protease (PR) mediates the proteolytic cleavages of the Gag and Gag-Pol polyproteins after assembly of the VLP.</text>
</comment>
<keyword evidence="24" id="KW-0862">Zinc</keyword>
<keyword evidence="2" id="KW-0815">Transposition</keyword>
<dbReference type="InterPro" id="IPR012337">
    <property type="entry name" value="RNaseH-like_sf"/>
</dbReference>
<dbReference type="InterPro" id="IPR043502">
    <property type="entry name" value="DNA/RNA_pol_sf"/>
</dbReference>
<evidence type="ECO:0000256" key="14">
    <source>
        <dbReference type="ARBA" id="ARBA00022842"/>
    </source>
</evidence>
<dbReference type="GO" id="GO:0003887">
    <property type="term" value="F:DNA-directed DNA polymerase activity"/>
    <property type="evidence" value="ECO:0007669"/>
    <property type="project" value="UniProtKB-KW"/>
</dbReference>
<dbReference type="GO" id="GO:0006508">
    <property type="term" value="P:proteolysis"/>
    <property type="evidence" value="ECO:0007669"/>
    <property type="project" value="UniProtKB-KW"/>
</dbReference>
<evidence type="ECO:0000313" key="28">
    <source>
        <dbReference type="EMBL" id="MBW0462587.1"/>
    </source>
</evidence>
<comment type="caution">
    <text evidence="28">The sequence shown here is derived from an EMBL/GenBank/DDBJ whole genome shotgun (WGS) entry which is preliminary data.</text>
</comment>
<dbReference type="GO" id="GO:0003964">
    <property type="term" value="F:RNA-directed DNA polymerase activity"/>
    <property type="evidence" value="ECO:0007669"/>
    <property type="project" value="UniProtKB-KW"/>
</dbReference>
<accession>A0A9Q3BCJ5</accession>
<keyword evidence="29" id="KW-1185">Reference proteome</keyword>
<evidence type="ECO:0000256" key="2">
    <source>
        <dbReference type="ARBA" id="ARBA00022578"/>
    </source>
</evidence>
<keyword evidence="21" id="KW-0511">Multifunctional enzyme</keyword>
<comment type="catalytic activity">
    <reaction evidence="22">
        <text>DNA(n) + a 2'-deoxyribonucleoside 5'-triphosphate = DNA(n+1) + diphosphate</text>
        <dbReference type="Rhea" id="RHEA:22508"/>
        <dbReference type="Rhea" id="RHEA-COMP:17339"/>
        <dbReference type="Rhea" id="RHEA-COMP:17340"/>
        <dbReference type="ChEBI" id="CHEBI:33019"/>
        <dbReference type="ChEBI" id="CHEBI:61560"/>
        <dbReference type="ChEBI" id="CHEBI:173112"/>
        <dbReference type="EC" id="2.7.7.49"/>
    </reaction>
</comment>
<dbReference type="Proteomes" id="UP000765509">
    <property type="component" value="Unassembled WGS sequence"/>
</dbReference>
<keyword evidence="24" id="KW-0863">Zinc-finger</keyword>
<gene>
    <name evidence="28" type="ORF">O181_002302</name>
</gene>
<dbReference type="InterPro" id="IPR057670">
    <property type="entry name" value="SH3_retrovirus"/>
</dbReference>
<dbReference type="GO" id="GO:0004190">
    <property type="term" value="F:aspartic-type endopeptidase activity"/>
    <property type="evidence" value="ECO:0007669"/>
    <property type="project" value="UniProtKB-KW"/>
</dbReference>
<evidence type="ECO:0000256" key="11">
    <source>
        <dbReference type="ARBA" id="ARBA00022759"/>
    </source>
</evidence>
<dbReference type="PROSITE" id="PS50994">
    <property type="entry name" value="INTEGRASE"/>
    <property type="match status" value="1"/>
</dbReference>
<evidence type="ECO:0000256" key="4">
    <source>
        <dbReference type="ARBA" id="ARBA00022664"/>
    </source>
</evidence>
<keyword evidence="16" id="KW-0229">DNA integration</keyword>
<keyword evidence="13" id="KW-0067">ATP-binding</keyword>
<keyword evidence="7" id="KW-0540">Nuclease</keyword>
<dbReference type="InterPro" id="IPR036397">
    <property type="entry name" value="RNaseH_sf"/>
</dbReference>
<dbReference type="Pfam" id="PF25597">
    <property type="entry name" value="SH3_retrovirus"/>
    <property type="match status" value="1"/>
</dbReference>
<keyword evidence="15" id="KW-0694">RNA-binding</keyword>
<evidence type="ECO:0000256" key="9">
    <source>
        <dbReference type="ARBA" id="ARBA00022741"/>
    </source>
</evidence>
<evidence type="ECO:0000259" key="26">
    <source>
        <dbReference type="PROSITE" id="PS50158"/>
    </source>
</evidence>
<evidence type="ECO:0000256" key="17">
    <source>
        <dbReference type="ARBA" id="ARBA00022918"/>
    </source>
</evidence>
<evidence type="ECO:0000256" key="7">
    <source>
        <dbReference type="ARBA" id="ARBA00022722"/>
    </source>
</evidence>
<evidence type="ECO:0000256" key="1">
    <source>
        <dbReference type="ARBA" id="ARBA00002180"/>
    </source>
</evidence>
<keyword evidence="6" id="KW-0548">Nucleotidyltransferase</keyword>
<keyword evidence="3" id="KW-1188">Viral release from host cell</keyword>
<evidence type="ECO:0000256" key="10">
    <source>
        <dbReference type="ARBA" id="ARBA00022750"/>
    </source>
</evidence>
<keyword evidence="12" id="KW-0378">Hydrolase</keyword>
<keyword evidence="9" id="KW-0547">Nucleotide-binding</keyword>
<dbReference type="InterPro" id="IPR039537">
    <property type="entry name" value="Retrotran_Ty1/copia-like"/>
</dbReference>
<evidence type="ECO:0000256" key="6">
    <source>
        <dbReference type="ARBA" id="ARBA00022695"/>
    </source>
</evidence>
<dbReference type="InterPro" id="IPR054722">
    <property type="entry name" value="PolX-like_BBD"/>
</dbReference>
<dbReference type="Pfam" id="PF22936">
    <property type="entry name" value="Pol_BBD"/>
    <property type="match status" value="1"/>
</dbReference>
<feature type="domain" description="CCHC-type" evidence="26">
    <location>
        <begin position="279"/>
        <end position="293"/>
    </location>
</feature>
<dbReference type="GO" id="GO:0006310">
    <property type="term" value="P:DNA recombination"/>
    <property type="evidence" value="ECO:0007669"/>
    <property type="project" value="UniProtKB-KW"/>
</dbReference>
<dbReference type="OrthoDB" id="3544839at2759"/>
<dbReference type="Pfam" id="PF00665">
    <property type="entry name" value="rve"/>
    <property type="match status" value="1"/>
</dbReference>
<dbReference type="PANTHER" id="PTHR42648:SF11">
    <property type="entry name" value="TRANSPOSON TY4-P GAG-POL POLYPROTEIN"/>
    <property type="match status" value="1"/>
</dbReference>
<evidence type="ECO:0000256" key="21">
    <source>
        <dbReference type="ARBA" id="ARBA00023268"/>
    </source>
</evidence>
<dbReference type="CDD" id="cd09272">
    <property type="entry name" value="RNase_HI_RT_Ty1"/>
    <property type="match status" value="1"/>
</dbReference>
<evidence type="ECO:0000256" key="5">
    <source>
        <dbReference type="ARBA" id="ARBA00022670"/>
    </source>
</evidence>
<dbReference type="Pfam" id="PF07727">
    <property type="entry name" value="RVT_2"/>
    <property type="match status" value="1"/>
</dbReference>
<dbReference type="InterPro" id="IPR013103">
    <property type="entry name" value="RVT_2"/>
</dbReference>
<dbReference type="Gene3D" id="3.30.420.10">
    <property type="entry name" value="Ribonuclease H-like superfamily/Ribonuclease H"/>
    <property type="match status" value="1"/>
</dbReference>
<dbReference type="GO" id="GO:0015074">
    <property type="term" value="P:DNA integration"/>
    <property type="evidence" value="ECO:0007669"/>
    <property type="project" value="UniProtKB-KW"/>
</dbReference>
<evidence type="ECO:0000256" key="20">
    <source>
        <dbReference type="ARBA" id="ARBA00023172"/>
    </source>
</evidence>
<dbReference type="PANTHER" id="PTHR42648">
    <property type="entry name" value="TRANSPOSASE, PUTATIVE-RELATED"/>
    <property type="match status" value="1"/>
</dbReference>
<evidence type="ECO:0000256" key="8">
    <source>
        <dbReference type="ARBA" id="ARBA00022723"/>
    </source>
</evidence>
<keyword evidence="20" id="KW-0233">DNA recombination</keyword>
<comment type="catalytic activity">
    <reaction evidence="23">
        <text>DNA(n) + a 2'-deoxyribonucleoside 5'-triphosphate = DNA(n+1) + diphosphate</text>
        <dbReference type="Rhea" id="RHEA:22508"/>
        <dbReference type="Rhea" id="RHEA-COMP:17339"/>
        <dbReference type="Rhea" id="RHEA-COMP:17340"/>
        <dbReference type="ChEBI" id="CHEBI:33019"/>
        <dbReference type="ChEBI" id="CHEBI:61560"/>
        <dbReference type="ChEBI" id="CHEBI:173112"/>
        <dbReference type="EC" id="2.7.7.7"/>
    </reaction>
</comment>
<evidence type="ECO:0000256" key="25">
    <source>
        <dbReference type="SAM" id="MobiDB-lite"/>
    </source>
</evidence>
<dbReference type="InterPro" id="IPR025724">
    <property type="entry name" value="GAG-pre-integrase_dom"/>
</dbReference>
<keyword evidence="10" id="KW-0064">Aspartyl protease</keyword>
<evidence type="ECO:0000256" key="13">
    <source>
        <dbReference type="ARBA" id="ARBA00022840"/>
    </source>
</evidence>
<dbReference type="GO" id="GO:0005524">
    <property type="term" value="F:ATP binding"/>
    <property type="evidence" value="ECO:0007669"/>
    <property type="project" value="UniProtKB-KW"/>
</dbReference>
<keyword evidence="11" id="KW-0255">Endonuclease</keyword>
<dbReference type="InterPro" id="IPR036875">
    <property type="entry name" value="Znf_CCHC_sf"/>
</dbReference>
<evidence type="ECO:0000256" key="3">
    <source>
        <dbReference type="ARBA" id="ARBA00022612"/>
    </source>
</evidence>
<organism evidence="28 29">
    <name type="scientific">Austropuccinia psidii MF-1</name>
    <dbReference type="NCBI Taxonomy" id="1389203"/>
    <lineage>
        <taxon>Eukaryota</taxon>
        <taxon>Fungi</taxon>
        <taxon>Dikarya</taxon>
        <taxon>Basidiomycota</taxon>
        <taxon>Pucciniomycotina</taxon>
        <taxon>Pucciniomycetes</taxon>
        <taxon>Pucciniales</taxon>
        <taxon>Sphaerophragmiaceae</taxon>
        <taxon>Austropuccinia</taxon>
    </lineage>
</organism>
<keyword evidence="8" id="KW-0479">Metal-binding</keyword>
<keyword evidence="18" id="KW-0239">DNA-directed DNA polymerase</keyword>
<keyword evidence="17" id="KW-0695">RNA-directed DNA polymerase</keyword>
<dbReference type="SUPFAM" id="SSF57756">
    <property type="entry name" value="Retrovirus zinc finger-like domains"/>
    <property type="match status" value="1"/>
</dbReference>
<name>A0A9Q3BCJ5_9BASI</name>
<evidence type="ECO:0000313" key="29">
    <source>
        <dbReference type="Proteomes" id="UP000765509"/>
    </source>
</evidence>
<keyword evidence="14" id="KW-0460">Magnesium</keyword>
<evidence type="ECO:0000256" key="19">
    <source>
        <dbReference type="ARBA" id="ARBA00023113"/>
    </source>
</evidence>
<dbReference type="GO" id="GO:0008270">
    <property type="term" value="F:zinc ion binding"/>
    <property type="evidence" value="ECO:0007669"/>
    <property type="project" value="UniProtKB-KW"/>
</dbReference>
<keyword evidence="18" id="KW-0808">Transferase</keyword>
<evidence type="ECO:0000256" key="23">
    <source>
        <dbReference type="ARBA" id="ARBA00049244"/>
    </source>
</evidence>
<dbReference type="GO" id="GO:0004519">
    <property type="term" value="F:endonuclease activity"/>
    <property type="evidence" value="ECO:0007669"/>
    <property type="project" value="UniProtKB-KW"/>
</dbReference>
<protein>
    <submittedName>
        <fullName evidence="28">Uncharacterized protein</fullName>
    </submittedName>
</protein>
<dbReference type="GO" id="GO:0032196">
    <property type="term" value="P:transposition"/>
    <property type="evidence" value="ECO:0007669"/>
    <property type="project" value="UniProtKB-KW"/>
</dbReference>
<dbReference type="SUPFAM" id="SSF56672">
    <property type="entry name" value="DNA/RNA polymerases"/>
    <property type="match status" value="1"/>
</dbReference>
<dbReference type="SMART" id="SM00343">
    <property type="entry name" value="ZnF_C2HC"/>
    <property type="match status" value="1"/>
</dbReference>
<dbReference type="SUPFAM" id="SSF53098">
    <property type="entry name" value="Ribonuclease H-like"/>
    <property type="match status" value="1"/>
</dbReference>
<dbReference type="GO" id="GO:0003723">
    <property type="term" value="F:RNA binding"/>
    <property type="evidence" value="ECO:0007669"/>
    <property type="project" value="UniProtKB-KW"/>
</dbReference>
<evidence type="ECO:0000256" key="16">
    <source>
        <dbReference type="ARBA" id="ARBA00022908"/>
    </source>
</evidence>
<reference evidence="28" key="1">
    <citation type="submission" date="2021-03" db="EMBL/GenBank/DDBJ databases">
        <title>Draft genome sequence of rust myrtle Austropuccinia psidii MF-1, a brazilian biotype.</title>
        <authorList>
            <person name="Quecine M.C."/>
            <person name="Pachon D.M.R."/>
            <person name="Bonatelli M.L."/>
            <person name="Correr F.H."/>
            <person name="Franceschini L.M."/>
            <person name="Leite T.F."/>
            <person name="Margarido G.R.A."/>
            <person name="Almeida C.A."/>
            <person name="Ferrarezi J.A."/>
            <person name="Labate C.A."/>
        </authorList>
    </citation>
    <scope>NUCLEOTIDE SEQUENCE</scope>
    <source>
        <strain evidence="28">MF-1</strain>
    </source>
</reference>
<keyword evidence="19" id="KW-0917">Virion maturation</keyword>
<evidence type="ECO:0000256" key="22">
    <source>
        <dbReference type="ARBA" id="ARBA00048173"/>
    </source>
</evidence>
<sequence length="1302" mass="147562">MPESKDVMDDDMNVVMEADKQAEIFQRFISLAEKIRPQLRADGANFNLWSKNMLIAWTTYFMGDSDYFQQPIADDNIKRNLIARLFIQHSINPNIYEAVTSRIFTSDARQIFRALRDRFNRPSWFSVAYHANIIFRNSSDQSENINNYAMTITEAIQNLENQLGPIDSETLTTLAIYFAVPSMHQLITPAINTLMATNTNIKVHPEDLLNMIRQISMASPSFDHSTEIARLNAASKFGQRNNFDNHNPHLPTRSTARHTKIPSSSHQVEPRIPNSRFPCHYCGEVGHWSPKCPIKAKAIEMKARAQQQPANIASMGVVPSLENHEAFLDSGATHSVVGELSLFTSLTKTDMVLSVASSKSFKVDGIGAIVLDTPHGPLCLNNVLYCRNIPGILLSLGHLLNENFSISFLNNLFTISSCSLKFLTVRRNNQWFIPLNPPTAGTNINNPLSSAVSVLKSANPSLNDDSMLWHKRIAHLSIRHLKRMQKFNAVNGIPKVTFHDIKLCHDCLIAKSQHRPIKTASRQSIKGPGDLIVADLMGPYALSLNQKKYILMIQDAFSCVVVAIPLSDKSESKTYLINWMKQFMNVTPHRIKTLRTDNGTEFKNYVLNDFLTQHGIIHEYSMPYEHHQNGRIERTNQTISEMARTSLIAAKLPSFLWPWDFRHSVWVFNRFLHADSDRTPFEILGKKRPSLELQRVFGVKSYLYNHNFKKDFSPRATIGYHLGVSEDSKGWLFWVPAKKDVVKSASVSFDELSFYDSGMVSNNIGSIQVNDIFDDSMVTELNCQDKAIFSLSNSSGLQLSIPSSYKEAMISENKTDWLSAITQEIGSMATEKVFTPCNLNDALKEVPHESILGTKWILTKKPDRFKARLVARGFRQIHSINDDETFAPTPTFNSLRLLFSTACLKKWKVRTFDVKVAFLHSLIDKPVYIWPPMGMDVQKHKVLKLNKALYGTKQASRCWWLHLKGILQRIGFVNNKEDPSMYTLNRGVEQAILWVHVDDGALTTSSDMLMKTLITQLDSCLKIVWDNAVNGLVGVSITPTKDGFKFWQPDLIDKLTGLTPSKIVAKTPLPANCQLESTYSSNVMDKPYLRRIGILLYIAQASRPDITYAVNYLARFSLNTSDSHWHALEHWIAYLQGTRSMGILISNSSPSLEMKCFVDANWGGEGNRSTHGYVIFHGTNPIGWQSKRQTTIAASTAQAEYMALSFAAKEVLWLYNLFFEILKNPIPILYFDNRTAIGISTETMNRKQICHLIREFNTINEFITMHKIKLEWISTNDQLADILTKSLGNVKHGYFVSKLIYS</sequence>
<proteinExistence type="predicted"/>
<feature type="domain" description="Integrase catalytic" evidence="27">
    <location>
        <begin position="524"/>
        <end position="688"/>
    </location>
</feature>